<evidence type="ECO:0000256" key="5">
    <source>
        <dbReference type="ARBA" id="ARBA00022989"/>
    </source>
</evidence>
<comment type="subcellular location">
    <subcellularLocation>
        <location evidence="1">Cell membrane</location>
        <topology evidence="1">Multi-pass membrane protein</topology>
    </subcellularLocation>
</comment>
<comment type="caution">
    <text evidence="10">The sequence shown here is derived from an EMBL/GenBank/DDBJ whole genome shotgun (WGS) entry which is preliminary data.</text>
</comment>
<keyword evidence="11" id="KW-1185">Reference proteome</keyword>
<dbReference type="InterPro" id="IPR003439">
    <property type="entry name" value="ABC_transporter-like_ATP-bd"/>
</dbReference>
<evidence type="ECO:0000256" key="4">
    <source>
        <dbReference type="ARBA" id="ARBA00022840"/>
    </source>
</evidence>
<evidence type="ECO:0000259" key="9">
    <source>
        <dbReference type="PROSITE" id="PS50929"/>
    </source>
</evidence>
<evidence type="ECO:0000313" key="11">
    <source>
        <dbReference type="Proteomes" id="UP001185028"/>
    </source>
</evidence>
<dbReference type="InterPro" id="IPR027417">
    <property type="entry name" value="P-loop_NTPase"/>
</dbReference>
<dbReference type="InterPro" id="IPR017871">
    <property type="entry name" value="ABC_transporter-like_CS"/>
</dbReference>
<name>A0ABU1J0E1_9BACL</name>
<evidence type="ECO:0000313" key="10">
    <source>
        <dbReference type="EMBL" id="MDR6244976.1"/>
    </source>
</evidence>
<organism evidence="10 11">
    <name type="scientific">Paenibacillus hunanensis</name>
    <dbReference type="NCBI Taxonomy" id="539262"/>
    <lineage>
        <taxon>Bacteria</taxon>
        <taxon>Bacillati</taxon>
        <taxon>Bacillota</taxon>
        <taxon>Bacilli</taxon>
        <taxon>Bacillales</taxon>
        <taxon>Paenibacillaceae</taxon>
        <taxon>Paenibacillus</taxon>
    </lineage>
</organism>
<dbReference type="InterPro" id="IPR003593">
    <property type="entry name" value="AAA+_ATPase"/>
</dbReference>
<dbReference type="Pfam" id="PF00664">
    <property type="entry name" value="ABC_membrane"/>
    <property type="match status" value="1"/>
</dbReference>
<dbReference type="Proteomes" id="UP001185028">
    <property type="component" value="Unassembled WGS sequence"/>
</dbReference>
<feature type="transmembrane region" description="Helical" evidence="7">
    <location>
        <begin position="152"/>
        <end position="173"/>
    </location>
</feature>
<dbReference type="InterPro" id="IPR011527">
    <property type="entry name" value="ABC1_TM_dom"/>
</dbReference>
<feature type="transmembrane region" description="Helical" evidence="7">
    <location>
        <begin position="21"/>
        <end position="51"/>
    </location>
</feature>
<evidence type="ECO:0000256" key="3">
    <source>
        <dbReference type="ARBA" id="ARBA00022741"/>
    </source>
</evidence>
<dbReference type="InterPro" id="IPR036640">
    <property type="entry name" value="ABC1_TM_sf"/>
</dbReference>
<feature type="transmembrane region" description="Helical" evidence="7">
    <location>
        <begin position="263"/>
        <end position="284"/>
    </location>
</feature>
<dbReference type="PANTHER" id="PTHR24221">
    <property type="entry name" value="ATP-BINDING CASSETTE SUB-FAMILY B"/>
    <property type="match status" value="1"/>
</dbReference>
<dbReference type="Gene3D" id="1.20.1560.10">
    <property type="entry name" value="ABC transporter type 1, transmembrane domain"/>
    <property type="match status" value="1"/>
</dbReference>
<sequence>MNIVRNYVNELRQYAGKRLYGYVLLMLLISVLDMVTLYMLIPLLSLIGVFGGSTGSLPFAQVFEPLRSMPLVTSLAIVLGLYSVLTIVQGFMQRQQSVMGAEIQQGFIKSLRLRVYRSIMRSNWTFFLRKRKSDLSHMLTTELARVSQGTNLVLMLATSILFTVLQIGFAMVISVKMTLLVLIGGGLLALYSRRFVRKSKAYGDRMTELSQDYFSGIQENLNGIKDIKSNMLEASHFNWFRNMANRLEYNLIQQVRLNSTTQLIYKLISVVFIIGFIVLSAQVFQLQPERSVLIILIFARLWPRFSGIQSYLEYISALIPAFHALSKLQKECQQSEESYRPVAHGEGPVQPLQEGIRCTDVTFHYNEGHEAALQHINLFIPAGQMTAIAGRSGAGKSTLIDLLMGLMEPQHGAVEVDGQRLTGERLLSWRNSIGYVAQEPFLFHSSIRDNLLLVKPDATEDDLWEALEFAACDEFVRRLPEGLDTIIGDRGVRLSGGERQRVVLARAILRKPEVLILDEATSSLDTENEAKVQAALDKLKGRITLIVIAHRLSTIRNADQVVVVDDGRIVQTGEFGQLSRETKGTFHQLLGYQNAAQ</sequence>
<dbReference type="SUPFAM" id="SSF90123">
    <property type="entry name" value="ABC transporter transmembrane region"/>
    <property type="match status" value="1"/>
</dbReference>
<protein>
    <submittedName>
        <fullName evidence="10">ATP-binding cassette subfamily C protein</fullName>
    </submittedName>
</protein>
<reference evidence="10 11" key="1">
    <citation type="submission" date="2023-07" db="EMBL/GenBank/DDBJ databases">
        <title>Genomic Encyclopedia of Type Strains, Phase IV (KMG-IV): sequencing the most valuable type-strain genomes for metagenomic binning, comparative biology and taxonomic classification.</title>
        <authorList>
            <person name="Goeker M."/>
        </authorList>
    </citation>
    <scope>NUCLEOTIDE SEQUENCE [LARGE SCALE GENOMIC DNA]</scope>
    <source>
        <strain evidence="10 11">DSM 22170</strain>
    </source>
</reference>
<accession>A0ABU1J0E1</accession>
<feature type="domain" description="ABC transporter" evidence="8">
    <location>
        <begin position="356"/>
        <end position="591"/>
    </location>
</feature>
<keyword evidence="6 7" id="KW-0472">Membrane</keyword>
<dbReference type="RefSeq" id="WP_188773395.1">
    <property type="nucleotide sequence ID" value="NZ_BMMB01000001.1"/>
</dbReference>
<evidence type="ECO:0000256" key="7">
    <source>
        <dbReference type="SAM" id="Phobius"/>
    </source>
</evidence>
<keyword evidence="2 7" id="KW-0812">Transmembrane</keyword>
<feature type="transmembrane region" description="Helical" evidence="7">
    <location>
        <begin position="71"/>
        <end position="92"/>
    </location>
</feature>
<dbReference type="Gene3D" id="3.40.50.300">
    <property type="entry name" value="P-loop containing nucleotide triphosphate hydrolases"/>
    <property type="match status" value="1"/>
</dbReference>
<dbReference type="SUPFAM" id="SSF52540">
    <property type="entry name" value="P-loop containing nucleoside triphosphate hydrolases"/>
    <property type="match status" value="1"/>
</dbReference>
<keyword evidence="4 10" id="KW-0067">ATP-binding</keyword>
<keyword evidence="5 7" id="KW-1133">Transmembrane helix</keyword>
<evidence type="ECO:0000256" key="2">
    <source>
        <dbReference type="ARBA" id="ARBA00022692"/>
    </source>
</evidence>
<dbReference type="PROSITE" id="PS00211">
    <property type="entry name" value="ABC_TRANSPORTER_1"/>
    <property type="match status" value="1"/>
</dbReference>
<dbReference type="EMBL" id="JAVDQH010000011">
    <property type="protein sequence ID" value="MDR6244976.1"/>
    <property type="molecule type" value="Genomic_DNA"/>
</dbReference>
<evidence type="ECO:0000259" key="8">
    <source>
        <dbReference type="PROSITE" id="PS50893"/>
    </source>
</evidence>
<evidence type="ECO:0000256" key="6">
    <source>
        <dbReference type="ARBA" id="ARBA00023136"/>
    </source>
</evidence>
<gene>
    <name evidence="10" type="ORF">JOC58_002874</name>
</gene>
<dbReference type="PROSITE" id="PS50929">
    <property type="entry name" value="ABC_TM1F"/>
    <property type="match status" value="1"/>
</dbReference>
<keyword evidence="3" id="KW-0547">Nucleotide-binding</keyword>
<dbReference type="InterPro" id="IPR039421">
    <property type="entry name" value="Type_1_exporter"/>
</dbReference>
<proteinExistence type="predicted"/>
<dbReference type="PROSITE" id="PS50893">
    <property type="entry name" value="ABC_TRANSPORTER_2"/>
    <property type="match status" value="1"/>
</dbReference>
<dbReference type="SMART" id="SM00382">
    <property type="entry name" value="AAA"/>
    <property type="match status" value="1"/>
</dbReference>
<dbReference type="PANTHER" id="PTHR24221:SF654">
    <property type="entry name" value="ATP-BINDING CASSETTE SUB-FAMILY B MEMBER 6"/>
    <property type="match status" value="1"/>
</dbReference>
<feature type="transmembrane region" description="Helical" evidence="7">
    <location>
        <begin position="179"/>
        <end position="196"/>
    </location>
</feature>
<dbReference type="GO" id="GO:0005524">
    <property type="term" value="F:ATP binding"/>
    <property type="evidence" value="ECO:0007669"/>
    <property type="project" value="UniProtKB-KW"/>
</dbReference>
<evidence type="ECO:0000256" key="1">
    <source>
        <dbReference type="ARBA" id="ARBA00004651"/>
    </source>
</evidence>
<feature type="domain" description="ABC transmembrane type-1" evidence="9">
    <location>
        <begin position="23"/>
        <end position="317"/>
    </location>
</feature>
<dbReference type="Pfam" id="PF00005">
    <property type="entry name" value="ABC_tran"/>
    <property type="match status" value="1"/>
</dbReference>